<dbReference type="OrthoDB" id="1106577at2759"/>
<accession>A0A8X7SJE6</accession>
<dbReference type="GO" id="GO:0080030">
    <property type="term" value="F:methyl indole-3-acetate esterase activity"/>
    <property type="evidence" value="ECO:0007669"/>
    <property type="project" value="TreeGrafter"/>
</dbReference>
<evidence type="ECO:0000313" key="1">
    <source>
        <dbReference type="EMBL" id="KAG2307670.1"/>
    </source>
</evidence>
<comment type="caution">
    <text evidence="1">The sequence shown here is derived from an EMBL/GenBank/DDBJ whole genome shotgun (WGS) entry which is preliminary data.</text>
</comment>
<dbReference type="InterPro" id="IPR029058">
    <property type="entry name" value="AB_hydrolase_fold"/>
</dbReference>
<reference evidence="1 2" key="1">
    <citation type="submission" date="2020-02" db="EMBL/GenBank/DDBJ databases">
        <authorList>
            <person name="Ma Q."/>
            <person name="Huang Y."/>
            <person name="Song X."/>
            <person name="Pei D."/>
        </authorList>
    </citation>
    <scope>NUCLEOTIDE SEQUENCE [LARGE SCALE GENOMIC DNA]</scope>
    <source>
        <strain evidence="1">Sxm20200214</strain>
        <tissue evidence="1">Leaf</tissue>
    </source>
</reference>
<gene>
    <name evidence="1" type="ORF">Bca52824_027418</name>
</gene>
<dbReference type="PANTHER" id="PTHR10992:SF1039">
    <property type="entry name" value="AB HYDROLASE-1 DOMAIN-CONTAINING PROTEIN"/>
    <property type="match status" value="1"/>
</dbReference>
<name>A0A8X7SJE6_BRACI</name>
<dbReference type="GO" id="GO:0009694">
    <property type="term" value="P:jasmonic acid metabolic process"/>
    <property type="evidence" value="ECO:0007669"/>
    <property type="project" value="TreeGrafter"/>
</dbReference>
<keyword evidence="2" id="KW-1185">Reference proteome</keyword>
<dbReference type="GO" id="GO:0009696">
    <property type="term" value="P:salicylic acid metabolic process"/>
    <property type="evidence" value="ECO:0007669"/>
    <property type="project" value="TreeGrafter"/>
</dbReference>
<sequence length="89" mass="10011">MLLARESPALATDNLAGTRSFSEEGYGSVTRIYIICGEDNLIGEEYQRLIINNFKPKEVMKIEDADHMAMLSKHQELCACLLEIADKYA</sequence>
<dbReference type="AlphaFoldDB" id="A0A8X7SJE6"/>
<dbReference type="SUPFAM" id="SSF53474">
    <property type="entry name" value="alpha/beta-Hydrolases"/>
    <property type="match status" value="1"/>
</dbReference>
<proteinExistence type="predicted"/>
<evidence type="ECO:0000313" key="2">
    <source>
        <dbReference type="Proteomes" id="UP000886595"/>
    </source>
</evidence>
<dbReference type="Proteomes" id="UP000886595">
    <property type="component" value="Unassembled WGS sequence"/>
</dbReference>
<dbReference type="PANTHER" id="PTHR10992">
    <property type="entry name" value="METHYLESTERASE FAMILY MEMBER"/>
    <property type="match status" value="1"/>
</dbReference>
<organism evidence="1 2">
    <name type="scientific">Brassica carinata</name>
    <name type="common">Ethiopian mustard</name>
    <name type="synonym">Abyssinian cabbage</name>
    <dbReference type="NCBI Taxonomy" id="52824"/>
    <lineage>
        <taxon>Eukaryota</taxon>
        <taxon>Viridiplantae</taxon>
        <taxon>Streptophyta</taxon>
        <taxon>Embryophyta</taxon>
        <taxon>Tracheophyta</taxon>
        <taxon>Spermatophyta</taxon>
        <taxon>Magnoliopsida</taxon>
        <taxon>eudicotyledons</taxon>
        <taxon>Gunneridae</taxon>
        <taxon>Pentapetalae</taxon>
        <taxon>rosids</taxon>
        <taxon>malvids</taxon>
        <taxon>Brassicales</taxon>
        <taxon>Brassicaceae</taxon>
        <taxon>Brassiceae</taxon>
        <taxon>Brassica</taxon>
    </lineage>
</organism>
<dbReference type="EMBL" id="JAAMPC010000006">
    <property type="protein sequence ID" value="KAG2307670.1"/>
    <property type="molecule type" value="Genomic_DNA"/>
</dbReference>
<protein>
    <submittedName>
        <fullName evidence="1">Uncharacterized protein</fullName>
    </submittedName>
</protein>
<dbReference type="InterPro" id="IPR045889">
    <property type="entry name" value="MES/HNL"/>
</dbReference>
<dbReference type="Gene3D" id="3.40.50.1820">
    <property type="entry name" value="alpha/beta hydrolase"/>
    <property type="match status" value="1"/>
</dbReference>
<dbReference type="GO" id="GO:0080032">
    <property type="term" value="F:methyl jasmonate esterase activity"/>
    <property type="evidence" value="ECO:0007669"/>
    <property type="project" value="TreeGrafter"/>
</dbReference>
<dbReference type="GO" id="GO:0080031">
    <property type="term" value="F:methyl salicylate esterase activity"/>
    <property type="evidence" value="ECO:0007669"/>
    <property type="project" value="TreeGrafter"/>
</dbReference>